<organism evidence="2 3">
    <name type="scientific">Imshaugia aleurites</name>
    <dbReference type="NCBI Taxonomy" id="172621"/>
    <lineage>
        <taxon>Eukaryota</taxon>
        <taxon>Fungi</taxon>
        <taxon>Dikarya</taxon>
        <taxon>Ascomycota</taxon>
        <taxon>Pezizomycotina</taxon>
        <taxon>Lecanoromycetes</taxon>
        <taxon>OSLEUM clade</taxon>
        <taxon>Lecanoromycetidae</taxon>
        <taxon>Lecanorales</taxon>
        <taxon>Lecanorineae</taxon>
        <taxon>Parmeliaceae</taxon>
        <taxon>Imshaugia</taxon>
    </lineage>
</organism>
<evidence type="ECO:0000313" key="3">
    <source>
        <dbReference type="Proteomes" id="UP000664534"/>
    </source>
</evidence>
<comment type="caution">
    <text evidence="2">The sequence shown here is derived from an EMBL/GenBank/DDBJ whole genome shotgun (WGS) entry which is preliminary data.</text>
</comment>
<proteinExistence type="predicted"/>
<name>A0A8H3G0Y1_9LECA</name>
<reference evidence="2" key="1">
    <citation type="submission" date="2021-03" db="EMBL/GenBank/DDBJ databases">
        <authorList>
            <person name="Tagirdzhanova G."/>
        </authorList>
    </citation>
    <scope>NUCLEOTIDE SEQUENCE</scope>
</reference>
<evidence type="ECO:0000256" key="1">
    <source>
        <dbReference type="SAM" id="MobiDB-lite"/>
    </source>
</evidence>
<gene>
    <name evidence="2" type="ORF">IMSHALPRED_009771</name>
</gene>
<dbReference type="EMBL" id="CAJPDT010000077">
    <property type="protein sequence ID" value="CAF9934587.1"/>
    <property type="molecule type" value="Genomic_DNA"/>
</dbReference>
<dbReference type="Proteomes" id="UP000664534">
    <property type="component" value="Unassembled WGS sequence"/>
</dbReference>
<feature type="region of interest" description="Disordered" evidence="1">
    <location>
        <begin position="1"/>
        <end position="37"/>
    </location>
</feature>
<evidence type="ECO:0000313" key="2">
    <source>
        <dbReference type="EMBL" id="CAF9934587.1"/>
    </source>
</evidence>
<dbReference type="OrthoDB" id="10498589at2759"/>
<dbReference type="AlphaFoldDB" id="A0A8H3G0Y1"/>
<keyword evidence="3" id="KW-1185">Reference proteome</keyword>
<accession>A0A8H3G0Y1</accession>
<protein>
    <submittedName>
        <fullName evidence="2">Uncharacterized protein</fullName>
    </submittedName>
</protein>
<sequence>MDPADPSSRPDRKKKSTHAHESSKPESPRQGKRRARFSPEEECYLAHHVNQCHDFQDLCQKFNTKFGTNCTLRSLDKFLSRCNDSKFLDLTEQAQDYRWCTPHSMSPSLPPSMVLGTAEWRTELRAFLIFGASNNMPIADLKERLLATFPDESRTFGQITTQLAQIHQKQGLVRQLEWFAASYPWHPAYKAAPSASKKANTKGLSQTARATPWQPFNQRQQRLATIDPGSAAASAPILTTTLQPAPTGDAVTMKVGQTPSLETTDTGGDAASEEVDIFNQVVNALCHRSTSSGTPSATNAIVNTILGKLSHAIANPAPGLTYEEALAMQSGLFAESARAPSAEN</sequence>
<feature type="compositionally biased region" description="Basic and acidic residues" evidence="1">
    <location>
        <begin position="18"/>
        <end position="29"/>
    </location>
</feature>